<dbReference type="InterPro" id="IPR010259">
    <property type="entry name" value="S8pro/Inhibitor_I9"/>
</dbReference>
<feature type="active site" description="Charge relay system" evidence="5">
    <location>
        <position position="189"/>
    </location>
</feature>
<feature type="signal peptide" evidence="6">
    <location>
        <begin position="1"/>
        <end position="19"/>
    </location>
</feature>
<dbReference type="InterPro" id="IPR034193">
    <property type="entry name" value="PCSK9_ProteinaseK-like"/>
</dbReference>
<dbReference type="InterPro" id="IPR036852">
    <property type="entry name" value="Peptidase_S8/S53_dom_sf"/>
</dbReference>
<keyword evidence="4 5" id="KW-0720">Serine protease</keyword>
<comment type="caution">
    <text evidence="9">The sequence shown here is derived from an EMBL/GenBank/DDBJ whole genome shotgun (WGS) entry which is preliminary data.</text>
</comment>
<feature type="domain" description="Inhibitor I9" evidence="8">
    <location>
        <begin position="60"/>
        <end position="95"/>
    </location>
</feature>
<feature type="chain" id="PRO_5040182691" evidence="6">
    <location>
        <begin position="20"/>
        <end position="404"/>
    </location>
</feature>
<dbReference type="AlphaFoldDB" id="A0A9P3PD54"/>
<evidence type="ECO:0000256" key="5">
    <source>
        <dbReference type="PROSITE-ProRule" id="PRU01240"/>
    </source>
</evidence>
<evidence type="ECO:0000259" key="8">
    <source>
        <dbReference type="Pfam" id="PF05922"/>
    </source>
</evidence>
<dbReference type="SUPFAM" id="SSF52743">
    <property type="entry name" value="Subtilisin-like"/>
    <property type="match status" value="1"/>
</dbReference>
<keyword evidence="3 5" id="KW-0378">Hydrolase</keyword>
<dbReference type="Pfam" id="PF05922">
    <property type="entry name" value="Inhibitor_I9"/>
    <property type="match status" value="1"/>
</dbReference>
<evidence type="ECO:0000256" key="2">
    <source>
        <dbReference type="ARBA" id="ARBA00022670"/>
    </source>
</evidence>
<evidence type="ECO:0000259" key="7">
    <source>
        <dbReference type="Pfam" id="PF00082"/>
    </source>
</evidence>
<dbReference type="Pfam" id="PF00082">
    <property type="entry name" value="Peptidase_S8"/>
    <property type="match status" value="1"/>
</dbReference>
<dbReference type="PROSITE" id="PS51892">
    <property type="entry name" value="SUBTILASE"/>
    <property type="match status" value="1"/>
</dbReference>
<dbReference type="EMBL" id="BRPK01000001">
    <property type="protein sequence ID" value="GLB33454.1"/>
    <property type="molecule type" value="Genomic_DNA"/>
</dbReference>
<comment type="similarity">
    <text evidence="1 5">Belongs to the peptidase S8 family.</text>
</comment>
<dbReference type="OrthoDB" id="3028776at2759"/>
<dbReference type="Gene3D" id="3.40.50.200">
    <property type="entry name" value="Peptidase S8/S53 domain"/>
    <property type="match status" value="1"/>
</dbReference>
<dbReference type="InterPro" id="IPR015500">
    <property type="entry name" value="Peptidase_S8_subtilisin-rel"/>
</dbReference>
<feature type="active site" description="Charge relay system" evidence="5">
    <location>
        <position position="344"/>
    </location>
</feature>
<dbReference type="PRINTS" id="PR00723">
    <property type="entry name" value="SUBTILISIN"/>
</dbReference>
<dbReference type="InterPro" id="IPR050131">
    <property type="entry name" value="Peptidase_S8_subtilisin-like"/>
</dbReference>
<dbReference type="GO" id="GO:0004252">
    <property type="term" value="F:serine-type endopeptidase activity"/>
    <property type="evidence" value="ECO:0007669"/>
    <property type="project" value="UniProtKB-UniRule"/>
</dbReference>
<dbReference type="InterPro" id="IPR023827">
    <property type="entry name" value="Peptidase_S8_Asp-AS"/>
</dbReference>
<accession>A0A9P3PD54</accession>
<keyword evidence="2 5" id="KW-0645">Protease</keyword>
<organism evidence="9 10">
    <name type="scientific">Lyophyllum shimeji</name>
    <name type="common">Hon-shimeji</name>
    <name type="synonym">Tricholoma shimeji</name>
    <dbReference type="NCBI Taxonomy" id="47721"/>
    <lineage>
        <taxon>Eukaryota</taxon>
        <taxon>Fungi</taxon>
        <taxon>Dikarya</taxon>
        <taxon>Basidiomycota</taxon>
        <taxon>Agaricomycotina</taxon>
        <taxon>Agaricomycetes</taxon>
        <taxon>Agaricomycetidae</taxon>
        <taxon>Agaricales</taxon>
        <taxon>Tricholomatineae</taxon>
        <taxon>Lyophyllaceae</taxon>
        <taxon>Lyophyllum</taxon>
    </lineage>
</organism>
<dbReference type="PANTHER" id="PTHR43806:SF11">
    <property type="entry name" value="CEREVISIN-RELATED"/>
    <property type="match status" value="1"/>
</dbReference>
<evidence type="ECO:0000256" key="3">
    <source>
        <dbReference type="ARBA" id="ARBA00022801"/>
    </source>
</evidence>
<dbReference type="FunFam" id="3.40.50.200:FF:000007">
    <property type="entry name" value="Subtilisin-like serine protease"/>
    <property type="match status" value="1"/>
</dbReference>
<gene>
    <name evidence="9" type="ORF">LshimejAT787_0103380</name>
</gene>
<dbReference type="PROSITE" id="PS00136">
    <property type="entry name" value="SUBTILASE_ASP"/>
    <property type="match status" value="1"/>
</dbReference>
<protein>
    <submittedName>
        <fullName evidence="9">Peptidase S8 family protein</fullName>
    </submittedName>
</protein>
<proteinExistence type="inferred from homology"/>
<evidence type="ECO:0000313" key="10">
    <source>
        <dbReference type="Proteomes" id="UP001063166"/>
    </source>
</evidence>
<evidence type="ECO:0000256" key="6">
    <source>
        <dbReference type="SAM" id="SignalP"/>
    </source>
</evidence>
<dbReference type="InterPro" id="IPR037045">
    <property type="entry name" value="S8pro/Inhibitor_I9_sf"/>
</dbReference>
<dbReference type="GO" id="GO:0005615">
    <property type="term" value="C:extracellular space"/>
    <property type="evidence" value="ECO:0007669"/>
    <property type="project" value="TreeGrafter"/>
</dbReference>
<name>A0A9P3PD54_LYOSH</name>
<reference evidence="9" key="1">
    <citation type="submission" date="2022-07" db="EMBL/GenBank/DDBJ databases">
        <title>The genome of Lyophyllum shimeji provides insight into the initial evolution of ectomycorrhizal fungal genome.</title>
        <authorList>
            <person name="Kobayashi Y."/>
            <person name="Shibata T."/>
            <person name="Hirakawa H."/>
            <person name="Shigenobu S."/>
            <person name="Nishiyama T."/>
            <person name="Yamada A."/>
            <person name="Hasebe M."/>
            <person name="Kawaguchi M."/>
        </authorList>
    </citation>
    <scope>NUCLEOTIDE SEQUENCE</scope>
    <source>
        <strain evidence="9">AT787</strain>
    </source>
</reference>
<feature type="active site" description="Charge relay system" evidence="5">
    <location>
        <position position="158"/>
    </location>
</feature>
<dbReference type="PANTHER" id="PTHR43806">
    <property type="entry name" value="PEPTIDASE S8"/>
    <property type="match status" value="1"/>
</dbReference>
<evidence type="ECO:0000256" key="4">
    <source>
        <dbReference type="ARBA" id="ARBA00022825"/>
    </source>
</evidence>
<evidence type="ECO:0000313" key="9">
    <source>
        <dbReference type="EMBL" id="GLB33454.1"/>
    </source>
</evidence>
<dbReference type="Gene3D" id="3.30.70.80">
    <property type="entry name" value="Peptidase S8 propeptide/proteinase inhibitor I9"/>
    <property type="match status" value="1"/>
</dbReference>
<dbReference type="CDD" id="cd04077">
    <property type="entry name" value="Peptidases_S8_PCSK9_ProteinaseK_like"/>
    <property type="match status" value="1"/>
</dbReference>
<keyword evidence="10" id="KW-1185">Reference proteome</keyword>
<dbReference type="GO" id="GO:0006508">
    <property type="term" value="P:proteolysis"/>
    <property type="evidence" value="ECO:0007669"/>
    <property type="project" value="UniProtKB-KW"/>
</dbReference>
<feature type="domain" description="Peptidase S8/S53" evidence="7">
    <location>
        <begin position="149"/>
        <end position="375"/>
    </location>
</feature>
<keyword evidence="6" id="KW-0732">Signal</keyword>
<sequence>MFRLYSSIYVLSLLPILLAALPQDQKSILRSKEAIPGRYIVKLKSDTANRQALPALSGITHRWSGWNGFAGNFSSETLHRLLASPEVEFVEEDGITSIPSESKIEPRSTQVVVTQTDATWGLARISQDAKLSNQNPNALFTYNYGVQAGQGVDIYVLDTGVYIGHSDFGGRAGIGITFGGYPDTDGNGHGTHCAATAAGTKYGVAKLASIISVKVLSDQGSGAISDIISGIDWVMQSSASSGRPSVILAPFGGSASTSLDNAVVAATNAGVHFVTTAGNSNTDAANFSPGRVPAAITVAASTIADAVSTSSNSGSVIDLFAPGQNVLSAWIGSPTASAILSGGSSAAAHVAGLAAYLLSVIGTNITVETALETTSVKNVLTGVPPGTANRLASNNVTRLGITIL</sequence>
<dbReference type="SUPFAM" id="SSF54897">
    <property type="entry name" value="Protease propeptides/inhibitors"/>
    <property type="match status" value="1"/>
</dbReference>
<evidence type="ECO:0000256" key="1">
    <source>
        <dbReference type="ARBA" id="ARBA00011073"/>
    </source>
</evidence>
<dbReference type="Proteomes" id="UP001063166">
    <property type="component" value="Unassembled WGS sequence"/>
</dbReference>
<dbReference type="InterPro" id="IPR000209">
    <property type="entry name" value="Peptidase_S8/S53_dom"/>
</dbReference>